<dbReference type="Pfam" id="PF10732">
    <property type="entry name" value="DUF2524"/>
    <property type="match status" value="1"/>
</dbReference>
<dbReference type="RefSeq" id="WP_035663099.1">
    <property type="nucleotide sequence ID" value="NZ_BAUV01000007.1"/>
</dbReference>
<dbReference type="InterPro" id="IPR019668">
    <property type="entry name" value="Uncharacterised_YtzC"/>
</dbReference>
<evidence type="ECO:0000313" key="1">
    <source>
        <dbReference type="EMBL" id="GAE34290.1"/>
    </source>
</evidence>
<dbReference type="AlphaFoldDB" id="W4QQA3"/>
<proteinExistence type="predicted"/>
<gene>
    <name evidence="1" type="ORF">JCM9157_1336</name>
</gene>
<dbReference type="OrthoDB" id="2970442at2"/>
<organism evidence="1 2">
    <name type="scientific">Halalkalibacter akibai (strain ATCC 43226 / DSM 21942 / CIP 109018 / JCM 9157 / 1139)</name>
    <name type="common">Bacillus akibai</name>
    <dbReference type="NCBI Taxonomy" id="1236973"/>
    <lineage>
        <taxon>Bacteria</taxon>
        <taxon>Bacillati</taxon>
        <taxon>Bacillota</taxon>
        <taxon>Bacilli</taxon>
        <taxon>Bacillales</taxon>
        <taxon>Bacillaceae</taxon>
        <taxon>Halalkalibacter</taxon>
    </lineage>
</organism>
<dbReference type="Proteomes" id="UP000018896">
    <property type="component" value="Unassembled WGS sequence"/>
</dbReference>
<evidence type="ECO:0000313" key="2">
    <source>
        <dbReference type="Proteomes" id="UP000018896"/>
    </source>
</evidence>
<keyword evidence="2" id="KW-1185">Reference proteome</keyword>
<protein>
    <submittedName>
        <fullName evidence="1">Uncharacterized protein</fullName>
    </submittedName>
</protein>
<reference evidence="1 2" key="1">
    <citation type="journal article" date="2014" name="Genome Announc.">
        <title>Draft Genome Sequences of Three Alkaliphilic Bacillus Strains, Bacillus wakoensis JCM 9140T, Bacillus akibai JCM 9157T, and Bacillus hemicellulosilyticus JCM 9152T.</title>
        <authorList>
            <person name="Yuki M."/>
            <person name="Oshima K."/>
            <person name="Suda W."/>
            <person name="Oshida Y."/>
            <person name="Kitamura K."/>
            <person name="Iida T."/>
            <person name="Hattori M."/>
            <person name="Ohkuma M."/>
        </authorList>
    </citation>
    <scope>NUCLEOTIDE SEQUENCE [LARGE SCALE GENOMIC DNA]</scope>
    <source>
        <strain evidence="1 2">JCM 9157</strain>
    </source>
</reference>
<dbReference type="EMBL" id="BAUV01000007">
    <property type="protein sequence ID" value="GAE34290.1"/>
    <property type="molecule type" value="Genomic_DNA"/>
</dbReference>
<accession>W4QQA3</accession>
<dbReference type="eggNOG" id="ENOG5031MJ9">
    <property type="taxonomic scope" value="Bacteria"/>
</dbReference>
<sequence length="87" mass="10095">MPTDDQIEEFLTRIQSTVDQALTELIEVKIIRENDPTEFAFLQNELYELETELDSLIQDIGTSSEHSKLTEAKRRLNEIQEVMIKGI</sequence>
<comment type="caution">
    <text evidence="1">The sequence shown here is derived from an EMBL/GenBank/DDBJ whole genome shotgun (WGS) entry which is preliminary data.</text>
</comment>
<name>W4QQA3_HALA3</name>